<name>A0ABU7LL10_9NOCA</name>
<dbReference type="Proteomes" id="UP001336020">
    <property type="component" value="Unassembled WGS sequence"/>
</dbReference>
<evidence type="ECO:0000313" key="11">
    <source>
        <dbReference type="Proteomes" id="UP001336020"/>
    </source>
</evidence>
<accession>A0ABU7LL10</accession>
<evidence type="ECO:0000256" key="7">
    <source>
        <dbReference type="SAM" id="MobiDB-lite"/>
    </source>
</evidence>
<feature type="domain" description="Lipoyl-binding" evidence="8">
    <location>
        <begin position="5"/>
        <end position="80"/>
    </location>
</feature>
<comment type="caution">
    <text evidence="10">The sequence shown here is derived from an EMBL/GenBank/DDBJ whole genome shotgun (WGS) entry which is preliminary data.</text>
</comment>
<comment type="cofactor">
    <cofactor evidence="1 6">
        <name>(R)-lipoate</name>
        <dbReference type="ChEBI" id="CHEBI:83088"/>
    </cofactor>
</comment>
<dbReference type="InterPro" id="IPR050743">
    <property type="entry name" value="2-oxoacid_DH_E2_comp"/>
</dbReference>
<dbReference type="Pfam" id="PF02817">
    <property type="entry name" value="E3_binding"/>
    <property type="match status" value="1"/>
</dbReference>
<dbReference type="Gene3D" id="4.10.320.10">
    <property type="entry name" value="E3-binding domain"/>
    <property type="match status" value="1"/>
</dbReference>
<dbReference type="SUPFAM" id="SSF52777">
    <property type="entry name" value="CoA-dependent acyltransferases"/>
    <property type="match status" value="1"/>
</dbReference>
<dbReference type="PROSITE" id="PS00189">
    <property type="entry name" value="LIPOYL"/>
    <property type="match status" value="1"/>
</dbReference>
<dbReference type="InterPro" id="IPR036625">
    <property type="entry name" value="E3-bd_dom_sf"/>
</dbReference>
<dbReference type="PANTHER" id="PTHR43178">
    <property type="entry name" value="DIHYDROLIPOAMIDE ACETYLTRANSFERASE COMPONENT OF PYRUVATE DEHYDROGENASE COMPLEX"/>
    <property type="match status" value="1"/>
</dbReference>
<dbReference type="InterPro" id="IPR023213">
    <property type="entry name" value="CAT-like_dom_sf"/>
</dbReference>
<protein>
    <recommendedName>
        <fullName evidence="6">Dihydrolipoamide acetyltransferase component of pyruvate dehydrogenase complex</fullName>
        <ecNumber evidence="6">2.3.1.-</ecNumber>
    </recommendedName>
</protein>
<feature type="region of interest" description="Disordered" evidence="7">
    <location>
        <begin position="82"/>
        <end position="158"/>
    </location>
</feature>
<evidence type="ECO:0000256" key="2">
    <source>
        <dbReference type="ARBA" id="ARBA00007317"/>
    </source>
</evidence>
<keyword evidence="4 6" id="KW-0450">Lipoyl</keyword>
<dbReference type="InterPro" id="IPR011053">
    <property type="entry name" value="Single_hybrid_motif"/>
</dbReference>
<proteinExistence type="inferred from homology"/>
<evidence type="ECO:0000313" key="10">
    <source>
        <dbReference type="EMBL" id="MEE2061904.1"/>
    </source>
</evidence>
<dbReference type="RefSeq" id="WP_330137085.1">
    <property type="nucleotide sequence ID" value="NZ_JAUTXY010000024.1"/>
</dbReference>
<dbReference type="Pfam" id="PF00364">
    <property type="entry name" value="Biotin_lipoyl"/>
    <property type="match status" value="1"/>
</dbReference>
<evidence type="ECO:0000256" key="1">
    <source>
        <dbReference type="ARBA" id="ARBA00001938"/>
    </source>
</evidence>
<dbReference type="PROSITE" id="PS50968">
    <property type="entry name" value="BIOTINYL_LIPOYL"/>
    <property type="match status" value="1"/>
</dbReference>
<evidence type="ECO:0000256" key="6">
    <source>
        <dbReference type="RuleBase" id="RU003423"/>
    </source>
</evidence>
<reference evidence="10 11" key="1">
    <citation type="submission" date="2023-07" db="EMBL/GenBank/DDBJ databases">
        <authorList>
            <person name="Girao M."/>
            <person name="Carvalho M.F."/>
        </authorList>
    </citation>
    <scope>NUCLEOTIDE SEQUENCE [LARGE SCALE GENOMIC DNA]</scope>
    <source>
        <strain evidence="10 11">YIM65754</strain>
    </source>
</reference>
<evidence type="ECO:0000259" key="8">
    <source>
        <dbReference type="PROSITE" id="PS50968"/>
    </source>
</evidence>
<feature type="domain" description="Peripheral subunit-binding (PSBD)" evidence="9">
    <location>
        <begin position="147"/>
        <end position="184"/>
    </location>
</feature>
<keyword evidence="5 6" id="KW-0012">Acyltransferase</keyword>
<organism evidence="10 11">
    <name type="scientific">Rhodococcus artemisiae</name>
    <dbReference type="NCBI Taxonomy" id="714159"/>
    <lineage>
        <taxon>Bacteria</taxon>
        <taxon>Bacillati</taxon>
        <taxon>Actinomycetota</taxon>
        <taxon>Actinomycetes</taxon>
        <taxon>Mycobacteriales</taxon>
        <taxon>Nocardiaceae</taxon>
        <taxon>Rhodococcus</taxon>
    </lineage>
</organism>
<evidence type="ECO:0000256" key="4">
    <source>
        <dbReference type="ARBA" id="ARBA00022823"/>
    </source>
</evidence>
<dbReference type="InterPro" id="IPR003016">
    <property type="entry name" value="2-oxoA_DH_lipoyl-BS"/>
</dbReference>
<dbReference type="SUPFAM" id="SSF51230">
    <property type="entry name" value="Single hybrid motif"/>
    <property type="match status" value="1"/>
</dbReference>
<evidence type="ECO:0000259" key="9">
    <source>
        <dbReference type="PROSITE" id="PS51826"/>
    </source>
</evidence>
<feature type="compositionally biased region" description="Basic and acidic residues" evidence="7">
    <location>
        <begin position="141"/>
        <end position="158"/>
    </location>
</feature>
<dbReference type="InterPro" id="IPR000089">
    <property type="entry name" value="Biotin_lipoyl"/>
</dbReference>
<dbReference type="GO" id="GO:0016746">
    <property type="term" value="F:acyltransferase activity"/>
    <property type="evidence" value="ECO:0007669"/>
    <property type="project" value="UniProtKB-KW"/>
</dbReference>
<comment type="similarity">
    <text evidence="2 6">Belongs to the 2-oxoacid dehydrogenase family.</text>
</comment>
<dbReference type="PROSITE" id="PS51826">
    <property type="entry name" value="PSBD"/>
    <property type="match status" value="1"/>
</dbReference>
<gene>
    <name evidence="10" type="ORF">Q7514_30695</name>
</gene>
<dbReference type="EMBL" id="JAUTXY010000024">
    <property type="protein sequence ID" value="MEE2061904.1"/>
    <property type="molecule type" value="Genomic_DNA"/>
</dbReference>
<dbReference type="SUPFAM" id="SSF47005">
    <property type="entry name" value="Peripheral subunit-binding domain of 2-oxo acid dehydrogenase complex"/>
    <property type="match status" value="1"/>
</dbReference>
<dbReference type="InterPro" id="IPR004167">
    <property type="entry name" value="PSBD"/>
</dbReference>
<dbReference type="Gene3D" id="2.40.50.100">
    <property type="match status" value="1"/>
</dbReference>
<keyword evidence="3 6" id="KW-0808">Transferase</keyword>
<dbReference type="EC" id="2.3.1.-" evidence="6"/>
<keyword evidence="11" id="KW-1185">Reference proteome</keyword>
<evidence type="ECO:0000256" key="3">
    <source>
        <dbReference type="ARBA" id="ARBA00022679"/>
    </source>
</evidence>
<dbReference type="Pfam" id="PF00198">
    <property type="entry name" value="2-oxoacid_dh"/>
    <property type="match status" value="1"/>
</dbReference>
<dbReference type="CDD" id="cd06849">
    <property type="entry name" value="lipoyl_domain"/>
    <property type="match status" value="1"/>
</dbReference>
<dbReference type="PANTHER" id="PTHR43178:SF5">
    <property type="entry name" value="LIPOAMIDE ACYLTRANSFERASE COMPONENT OF BRANCHED-CHAIN ALPHA-KETO ACID DEHYDROGENASE COMPLEX, MITOCHONDRIAL"/>
    <property type="match status" value="1"/>
</dbReference>
<dbReference type="InterPro" id="IPR001078">
    <property type="entry name" value="2-oxoacid_DH_actylTfrase"/>
</dbReference>
<sequence>MVDTVKEFRLPDLGEGLADADLVVWKVQVGDHLDLNQVIAEVETAKATVELPSPYAGTVAELLASPGDTVPVGAPLLRITVSVGSGPETDSAPANPDEQGAEQRPQVLVGYGPGATPVSRRAFRKAEPETDSEAETSTSDEVVRRPDAKPGARREAKELGVDLATVEGTGPGGVITRADVRRRADGHAAAKGMALLQAPGSDDETRVPVRGIRKRSAAAVARSAFTAPHATVFLTCDATNTVELVTRLRSAPPFDGTHLTPLSVVATALMRAVADEPSLNSSWDEESQEIVVHHRVHLGVATATDEGLKVPVVRDAHAMRLPDLAGSIAAAAGNARSGEASPSELTGSTISITNVGVFGVDAGTPILNPGEAAILAVGAITDRPWVVDGALAVRKVVTLSLAFDHRLVDGEQAGRALAAVGAVLNDPVPTLVSSP</sequence>
<dbReference type="Gene3D" id="3.30.559.10">
    <property type="entry name" value="Chloramphenicol acetyltransferase-like domain"/>
    <property type="match status" value="1"/>
</dbReference>
<evidence type="ECO:0000256" key="5">
    <source>
        <dbReference type="ARBA" id="ARBA00023315"/>
    </source>
</evidence>